<reference evidence="1 2" key="1">
    <citation type="submission" date="2019-06" db="EMBL/GenBank/DDBJ databases">
        <title>Whole genome shotgun sequence of Paenarthrobacter aurescens NBRC 12136.</title>
        <authorList>
            <person name="Hosoyama A."/>
            <person name="Uohara A."/>
            <person name="Ohji S."/>
            <person name="Ichikawa N."/>
        </authorList>
    </citation>
    <scope>NUCLEOTIDE SEQUENCE [LARGE SCALE GENOMIC DNA]</scope>
    <source>
        <strain evidence="1 2">NBRC 12136</strain>
    </source>
</reference>
<dbReference type="AlphaFoldDB" id="A0A4Y3NFW6"/>
<comment type="caution">
    <text evidence="1">The sequence shown here is derived from an EMBL/GenBank/DDBJ whole genome shotgun (WGS) entry which is preliminary data.</text>
</comment>
<gene>
    <name evidence="1" type="ORF">AAU01_27320</name>
</gene>
<protein>
    <submittedName>
        <fullName evidence="1">Uncharacterized protein</fullName>
    </submittedName>
</protein>
<organism evidence="1 2">
    <name type="scientific">Paenarthrobacter aurescens</name>
    <name type="common">Arthrobacter aurescens</name>
    <dbReference type="NCBI Taxonomy" id="43663"/>
    <lineage>
        <taxon>Bacteria</taxon>
        <taxon>Bacillati</taxon>
        <taxon>Actinomycetota</taxon>
        <taxon>Actinomycetes</taxon>
        <taxon>Micrococcales</taxon>
        <taxon>Micrococcaceae</taxon>
        <taxon>Paenarthrobacter</taxon>
    </lineage>
</organism>
<proteinExistence type="predicted"/>
<keyword evidence="2" id="KW-1185">Reference proteome</keyword>
<evidence type="ECO:0000313" key="1">
    <source>
        <dbReference type="EMBL" id="GEB19977.1"/>
    </source>
</evidence>
<dbReference type="EMBL" id="BJMD01000016">
    <property type="protein sequence ID" value="GEB19977.1"/>
    <property type="molecule type" value="Genomic_DNA"/>
</dbReference>
<sequence>MQQMLRLVSETFNQRSGRLEREANQVNHDVGTQSRYPVTEAPLAFLLLAVRADLTDLLPFGGIGVGPAASAADGDDLMAGPDEPGHQEGANMAAAADHYDFHGFSDLHKSRY</sequence>
<dbReference type="Proteomes" id="UP000317715">
    <property type="component" value="Unassembled WGS sequence"/>
</dbReference>
<evidence type="ECO:0000313" key="2">
    <source>
        <dbReference type="Proteomes" id="UP000317715"/>
    </source>
</evidence>
<name>A0A4Y3NFW6_PAEAU</name>
<accession>A0A4Y3NFW6</accession>